<sequence>MFGTSTVEASTHVSIFEGGTIDHFVGRDGTVELNFSGGDDLTLALSREAFERLLQAWPDLVAKVEARNRELDALEPTEA</sequence>
<dbReference type="EMBL" id="BMMK01000019">
    <property type="protein sequence ID" value="GGM65518.1"/>
    <property type="molecule type" value="Genomic_DNA"/>
</dbReference>
<accession>A0A8J3CGZ6</accession>
<evidence type="ECO:0000313" key="2">
    <source>
        <dbReference type="Proteomes" id="UP000637578"/>
    </source>
</evidence>
<evidence type="ECO:0000313" key="1">
    <source>
        <dbReference type="EMBL" id="GGM65518.1"/>
    </source>
</evidence>
<reference evidence="1" key="2">
    <citation type="submission" date="2020-09" db="EMBL/GenBank/DDBJ databases">
        <authorList>
            <person name="Sun Q."/>
            <person name="Zhou Y."/>
        </authorList>
    </citation>
    <scope>NUCLEOTIDE SEQUENCE</scope>
    <source>
        <strain evidence="1">CGMCC 4.5737</strain>
    </source>
</reference>
<dbReference type="AlphaFoldDB" id="A0A8J3CGZ6"/>
<reference evidence="1" key="1">
    <citation type="journal article" date="2014" name="Int. J. Syst. Evol. Microbiol.">
        <title>Complete genome sequence of Corynebacterium casei LMG S-19264T (=DSM 44701T), isolated from a smear-ripened cheese.</title>
        <authorList>
            <consortium name="US DOE Joint Genome Institute (JGI-PGF)"/>
            <person name="Walter F."/>
            <person name="Albersmeier A."/>
            <person name="Kalinowski J."/>
            <person name="Ruckert C."/>
        </authorList>
    </citation>
    <scope>NUCLEOTIDE SEQUENCE</scope>
    <source>
        <strain evidence="1">CGMCC 4.5737</strain>
    </source>
</reference>
<name>A0A8J3CGZ6_9PSEU</name>
<dbReference type="RefSeq" id="WP_189059904.1">
    <property type="nucleotide sequence ID" value="NZ_BMMK01000019.1"/>
</dbReference>
<comment type="caution">
    <text evidence="1">The sequence shown here is derived from an EMBL/GenBank/DDBJ whole genome shotgun (WGS) entry which is preliminary data.</text>
</comment>
<keyword evidence="2" id="KW-1185">Reference proteome</keyword>
<proteinExistence type="predicted"/>
<protein>
    <submittedName>
        <fullName evidence="1">Uncharacterized protein</fullName>
    </submittedName>
</protein>
<organism evidence="1 2">
    <name type="scientific">Longimycelium tulufanense</name>
    <dbReference type="NCBI Taxonomy" id="907463"/>
    <lineage>
        <taxon>Bacteria</taxon>
        <taxon>Bacillati</taxon>
        <taxon>Actinomycetota</taxon>
        <taxon>Actinomycetes</taxon>
        <taxon>Pseudonocardiales</taxon>
        <taxon>Pseudonocardiaceae</taxon>
        <taxon>Longimycelium</taxon>
    </lineage>
</organism>
<dbReference type="Proteomes" id="UP000637578">
    <property type="component" value="Unassembled WGS sequence"/>
</dbReference>
<gene>
    <name evidence="1" type="ORF">GCM10012275_40110</name>
</gene>